<dbReference type="InterPro" id="IPR036116">
    <property type="entry name" value="FN3_sf"/>
</dbReference>
<feature type="chain" id="PRO_5002025862" evidence="1">
    <location>
        <begin position="24"/>
        <end position="2605"/>
    </location>
</feature>
<name>A0A0A7CMQ2_9STRA</name>
<dbReference type="PROSITE" id="PS50853">
    <property type="entry name" value="FN3"/>
    <property type="match status" value="4"/>
</dbReference>
<evidence type="ECO:0000313" key="3">
    <source>
        <dbReference type="EMBL" id="AIG55740.1"/>
    </source>
</evidence>
<dbReference type="EMBL" id="KM038279">
    <property type="protein sequence ID" value="AIG55740.1"/>
    <property type="molecule type" value="Genomic_DNA"/>
</dbReference>
<dbReference type="CDD" id="cd00063">
    <property type="entry name" value="FN3"/>
    <property type="match status" value="1"/>
</dbReference>
<feature type="domain" description="Fibronectin type-III" evidence="2">
    <location>
        <begin position="1525"/>
        <end position="1626"/>
    </location>
</feature>
<dbReference type="InterPro" id="IPR013783">
    <property type="entry name" value="Ig-like_fold"/>
</dbReference>
<proteinExistence type="predicted"/>
<dbReference type="PANTHER" id="PTHR21437">
    <property type="entry name" value="WIDE AWAKE"/>
    <property type="match status" value="1"/>
</dbReference>
<dbReference type="Pfam" id="PF00041">
    <property type="entry name" value="fn3"/>
    <property type="match status" value="2"/>
</dbReference>
<keyword evidence="1" id="KW-0732">Signal</keyword>
<feature type="domain" description="Fibronectin type-III" evidence="2">
    <location>
        <begin position="1413"/>
        <end position="1520"/>
    </location>
</feature>
<feature type="domain" description="Fibronectin type-III" evidence="2">
    <location>
        <begin position="29"/>
        <end position="124"/>
    </location>
</feature>
<organism evidence="3">
    <name type="scientific">Thraustotheca clavata</name>
    <dbReference type="NCBI Taxonomy" id="74557"/>
    <lineage>
        <taxon>Eukaryota</taxon>
        <taxon>Sar</taxon>
        <taxon>Stramenopiles</taxon>
        <taxon>Oomycota</taxon>
        <taxon>Saprolegniomycetes</taxon>
        <taxon>Saprolegniales</taxon>
        <taxon>Achlyaceae</taxon>
        <taxon>Thraustotheca</taxon>
    </lineage>
</organism>
<dbReference type="SUPFAM" id="SSF49265">
    <property type="entry name" value="Fibronectin type III"/>
    <property type="match status" value="4"/>
</dbReference>
<evidence type="ECO:0000259" key="2">
    <source>
        <dbReference type="PROSITE" id="PS50853"/>
    </source>
</evidence>
<sequence>MRWPTRSLYVVWIVALFVLSVVGVTVPDPPAKVDLFVQTDHSVLVNFQPPLNDGGSGISAYEVDWDPNPGVQEVQTITTSVFTGPNEVQTITTSAQDVNTVQVVTTSATVVQEVQVITTSAAPGQTLGGGFTLQLDTTSSGGSVQLSGVIGYTAGASGDRSCVQEILQSMANIGINGITGVTRVGPDAQGGYSWQVTFAAAMGNLPQLSVASSALIGAGADVKVSTPTQGNVISDGYFTLSFGGSTTVNIARDATSGAVQSALQALPTVGQVSVTRSGPDNQLGYSWTITFLSDMNAGDIPTMTTSSKFSALGATSTVVTTVHGNQLGGTFILLYNGNTATISASATAVQMQTALSALNIGSLQVTRSGPDYQQGYTWTVSFLTLAGNVPSFTYQAAGLTETRSDGVVSKVITIGTPRQGTIQAIQSIATTTTGTNVATTTFYQLQFIYNGVTATTGPIPANPLGDGTCLPTLTEIQQITTSTIDLTASGGGYSVSPLTSFQLAFTSNAGVTSLTAPIFANPNNGDCTVGAQSIAAAIQGLNGIIGTITVSQTSQLAIQACQWQVTFGNTPGNLPQMQVVSGAQGPSSSITVGADTIAITTIRDGTLQIIQTELQKLTNIGSVSVTATAGAKQTCTWQITFNTNAGNLPLLTVGTSGAYTATSTTGTDTITIASVQTGTSQTLGGSFSLQFNGQSTGYLPYNIDAPGMKNALEILSTVHGVNVVRSNMDPNVGYTWTISFLYDLGNLPAMTADFSTLTGTVATVSIATATQGEPPLFNSKDTANGVPFGSAFVTDLSQLSVQVSQLDTNIPYYFRDQAYHKWHFLRLPHPLPAPQQPQNVTLVAVDQKTLQIQLYPPLNDGGAPIDSYQVDYDINQILDEVQAVQLTVPVVNEVQVITSSATSTNEVQLVRLASTYTGPDAVEVQQVNCDASGGTFTLTFMGLTTAPISASETSTSNIKAILQELLPLQQVSVAFVSSQTQACAPCASSGCTGGFTVAFNTVTGAAGAMPLLVGNTFSLTGNRRIDVTRTVPGQAKPGGTFKLLYQRGLQTLTTSIPATATAATVQSALQTLDSAITIVVTDGSLALPAGSTGRGELLWRVTFQNCGNIPALQWGDQALTGNGASIVVYKDGATIGSVPVSVSGNQVGGTFTLSFMGHTTGIISFDASDTTLLQSLQQLPNIGTLSVTRTGPTLQQGYAWSVTFVSNPGSFPYGAGAMPYIIPNTNSLTGNGAQVVVSHGTIGSIPVGGTFSLCYLGLCTANLSPYVSALNLKLALENVASIGRVRVTRTQNVNGYTWLVTFNRCRLLSDQVTSVCNTGSLALMTPQYSGTLTGGVSNNAVVTVAKQISGAGPANSLVSTNLSGGPPYQMLLTGLTTGVPVYARVSFHNALGFGYRAYPISIQATPQSTKPGAPRSVVLVSSTSTTLTVSWALPTMNGGSPVTGYELWLSDWQGSYRMVYDGQNNLATQYTLSTVNDNAIESGRQYSLMVRAITYCQTSNPVLACPGPFSVPASFTVRNPVVPVAPAAPTLDSQTSILTNKIFINWNPPSDNGGSPITDYQVYMDSGSNNFVLQTLQGNFPYSYSMYVGGLTAGKTYRFTVRAINAIGSSPNSPPLTVVMASTPSTPAAPTILNVLPSSIQLSWSPPPLCTSSPTSCNGSPLTGYQLWQFSGVNSALISSPTPVLSEIQKIVISAPNPLIEVQSFTITGATGQFMLFVNGANTALMPYNVANAQLQTQIVATGISAVTITQVAVTGGITWTVMYTGVAGPVPLLKVIPGQLASANVNTPYAYSVSRITAGTTVAGGDFTISFNGYETPQLAYNIAAAEMTRQLQNLPSISHVNVVLTAASNGGSTWTVTFLSELGNLPQMTVTTGRLTGGATSVIVITVQDGTPGQMIYDGSTAPSVTIFQATNLQIDTSYAFQVIALNAAGKSIASPSTLSIDARGGASALMTTASGTALRQGITGVVREVQTVTTSGLGAGTFTLALGANSPTGSISVTTAAYALEQSLQTANTGIGSVHVTKQFINGAADALWYITFRSLNGDIPTLTCTNGGKVTVAEFIKGVANQFVIEPKKASNQIVTDINASPGFTGSDIFYTELWSSPPTTVDGTHVWVNDGGLATYNPAIFEIQTITIVANTGFFTVSLDTSAARLGGIASTSTVNLNAATLSTQSDLDAAFAMKGCIEALTNIDTVLVTRTTNGASSWTYTVKFIANLGPLPLLQLSSSDTSFTTPQGATMLFTEVTRGSSEVQTITASGDFAFVQEVQSISTWLNSAGSTTTIGGSFQVSFMGATAVTISASITNSALTTALQSFPNIGTLTITSQSADYGGSSGLKTWYVTFTSFVGDVPPFQVASTASLTGSSAAVYISELVKGGSPLSGTFVVNFQGQTTTSLPYTISALGMKSALQTLPAINEVDVQVANIGTGFRWTISFTKNLGNLPLLQAFPIQYQIQRVQTLGGSPTPLYGNFTLTFNGATTKAMPFDATSDVMRSSLQSLPSIGLVDVTRSNMLTSGGQYSWDITFRTQLGDNPLLVAGTTQLLGSFASVSITKPQTGNTASLTGDNPTLVVEKKVIGKPSYTGQYIPATADKYSLARWFTSMVL</sequence>
<dbReference type="PANTHER" id="PTHR21437:SF1">
    <property type="entry name" value="WIDE AWAKE"/>
    <property type="match status" value="1"/>
</dbReference>
<feature type="domain" description="Fibronectin type-III" evidence="2">
    <location>
        <begin position="836"/>
        <end position="932"/>
    </location>
</feature>
<dbReference type="Gene3D" id="2.60.40.10">
    <property type="entry name" value="Immunoglobulins"/>
    <property type="match status" value="4"/>
</dbReference>
<accession>A0A0A7CMQ2</accession>
<protein>
    <submittedName>
        <fullName evidence="3">Secreted protein</fullName>
    </submittedName>
</protein>
<dbReference type="InterPro" id="IPR039269">
    <property type="entry name" value="ANKFN1"/>
</dbReference>
<reference evidence="3" key="1">
    <citation type="journal article" date="2014" name="Genome Biol. Evol.">
        <title>The secreted proteins of Achlya hypogyna and Thraustotheca clavata identify the ancestral oomycete secretome and reveal gene acquisitions by horizontal gene transfer.</title>
        <authorList>
            <person name="Misner I."/>
            <person name="Blouin N."/>
            <person name="Leonard G."/>
            <person name="Richards T.A."/>
            <person name="Lane C.E."/>
        </authorList>
    </citation>
    <scope>NUCLEOTIDE SEQUENCE</scope>
    <source>
        <strain evidence="3">ATCC 34112</strain>
    </source>
</reference>
<dbReference type="InterPro" id="IPR003961">
    <property type="entry name" value="FN3_dom"/>
</dbReference>
<evidence type="ECO:0000256" key="1">
    <source>
        <dbReference type="SAM" id="SignalP"/>
    </source>
</evidence>
<feature type="signal peptide" evidence="1">
    <location>
        <begin position="1"/>
        <end position="23"/>
    </location>
</feature>
<dbReference type="SMART" id="SM00060">
    <property type="entry name" value="FN3"/>
    <property type="match status" value="5"/>
</dbReference>